<comment type="caution">
    <text evidence="1">The sequence shown here is derived from an EMBL/GenBank/DDBJ whole genome shotgun (WGS) entry which is preliminary data.</text>
</comment>
<keyword evidence="2" id="KW-1185">Reference proteome</keyword>
<sequence length="47" mass="5217">MPASDDLRALANARYILSEMGRYNKTLVNSGVVENMNLASVKMKRTS</sequence>
<gene>
    <name evidence="1" type="ORF">RWE15_01205</name>
</gene>
<dbReference type="EMBL" id="JAWDIP010000003">
    <property type="protein sequence ID" value="MDY0393295.1"/>
    <property type="molecule type" value="Genomic_DNA"/>
</dbReference>
<evidence type="ECO:0000313" key="2">
    <source>
        <dbReference type="Proteomes" id="UP001281447"/>
    </source>
</evidence>
<evidence type="ECO:0000313" key="1">
    <source>
        <dbReference type="EMBL" id="MDY0393295.1"/>
    </source>
</evidence>
<protein>
    <submittedName>
        <fullName evidence="1">Uncharacterized protein</fullName>
    </submittedName>
</protein>
<reference evidence="1 2" key="1">
    <citation type="submission" date="2023-10" db="EMBL/GenBank/DDBJ databases">
        <title>Virgibacillus halophilus 5B73C genome.</title>
        <authorList>
            <person name="Miliotis G."/>
            <person name="Sengupta P."/>
            <person name="Hameed A."/>
            <person name="Chuvochina M."/>
            <person name="Mcdonagh F."/>
            <person name="Simpson A.C."/>
            <person name="Singh N.K."/>
            <person name="Rekha P.D."/>
            <person name="Raman K."/>
            <person name="Hugenholtz P."/>
            <person name="Venkateswaran K."/>
        </authorList>
    </citation>
    <scope>NUCLEOTIDE SEQUENCE [LARGE SCALE GENOMIC DNA]</scope>
    <source>
        <strain evidence="1 2">5B73C</strain>
    </source>
</reference>
<dbReference type="RefSeq" id="WP_390356754.1">
    <property type="nucleotide sequence ID" value="NZ_JBHUIZ010000013.1"/>
</dbReference>
<dbReference type="Proteomes" id="UP001281447">
    <property type="component" value="Unassembled WGS sequence"/>
</dbReference>
<accession>A0ABU5C2E7</accession>
<name>A0ABU5C2E7_9BACI</name>
<organism evidence="1 2">
    <name type="scientific">Tigheibacillus halophilus</name>
    <dbReference type="NCBI Taxonomy" id="361280"/>
    <lineage>
        <taxon>Bacteria</taxon>
        <taxon>Bacillati</taxon>
        <taxon>Bacillota</taxon>
        <taxon>Bacilli</taxon>
        <taxon>Bacillales</taxon>
        <taxon>Bacillaceae</taxon>
        <taxon>Tigheibacillus</taxon>
    </lineage>
</organism>
<proteinExistence type="predicted"/>